<reference evidence="9 10" key="1">
    <citation type="submission" date="2024-01" db="EMBL/GenBank/DDBJ databases">
        <title>The genomes of 5 underutilized Papilionoideae crops provide insights into root nodulation and disease resistanc.</title>
        <authorList>
            <person name="Jiang F."/>
        </authorList>
    </citation>
    <scope>NUCLEOTIDE SEQUENCE [LARGE SCALE GENOMIC DNA]</scope>
    <source>
        <strain evidence="9">LVBAO_FW01</strain>
        <tissue evidence="9">Leaves</tissue>
    </source>
</reference>
<comment type="similarity">
    <text evidence="2">Belongs to the GLUTAMINE DUMPER 1 (TC 9.B.60) family.</text>
</comment>
<feature type="transmembrane region" description="Helical" evidence="8">
    <location>
        <begin position="27"/>
        <end position="50"/>
    </location>
</feature>
<keyword evidence="6 8" id="KW-1133">Transmembrane helix</keyword>
<dbReference type="GO" id="GO:0016020">
    <property type="term" value="C:membrane"/>
    <property type="evidence" value="ECO:0007669"/>
    <property type="project" value="UniProtKB-SubCell"/>
</dbReference>
<evidence type="ECO:0000256" key="5">
    <source>
        <dbReference type="ARBA" id="ARBA00022970"/>
    </source>
</evidence>
<evidence type="ECO:0000256" key="2">
    <source>
        <dbReference type="ARBA" id="ARBA00009977"/>
    </source>
</evidence>
<evidence type="ECO:0000256" key="1">
    <source>
        <dbReference type="ARBA" id="ARBA00004167"/>
    </source>
</evidence>
<organism evidence="9 10">
    <name type="scientific">Canavalia gladiata</name>
    <name type="common">Sword bean</name>
    <name type="synonym">Dolichos gladiatus</name>
    <dbReference type="NCBI Taxonomy" id="3824"/>
    <lineage>
        <taxon>Eukaryota</taxon>
        <taxon>Viridiplantae</taxon>
        <taxon>Streptophyta</taxon>
        <taxon>Embryophyta</taxon>
        <taxon>Tracheophyta</taxon>
        <taxon>Spermatophyta</taxon>
        <taxon>Magnoliopsida</taxon>
        <taxon>eudicotyledons</taxon>
        <taxon>Gunneridae</taxon>
        <taxon>Pentapetalae</taxon>
        <taxon>rosids</taxon>
        <taxon>fabids</taxon>
        <taxon>Fabales</taxon>
        <taxon>Fabaceae</taxon>
        <taxon>Papilionoideae</taxon>
        <taxon>50 kb inversion clade</taxon>
        <taxon>NPAAA clade</taxon>
        <taxon>indigoferoid/millettioid clade</taxon>
        <taxon>Phaseoleae</taxon>
        <taxon>Canavalia</taxon>
    </lineage>
</organism>
<dbReference type="AlphaFoldDB" id="A0AAN9QMB6"/>
<proteinExistence type="inferred from homology"/>
<dbReference type="GO" id="GO:0080143">
    <property type="term" value="P:regulation of amino acid export"/>
    <property type="evidence" value="ECO:0007669"/>
    <property type="project" value="InterPro"/>
</dbReference>
<keyword evidence="4 8" id="KW-0812">Transmembrane</keyword>
<evidence type="ECO:0000256" key="3">
    <source>
        <dbReference type="ARBA" id="ARBA00022448"/>
    </source>
</evidence>
<evidence type="ECO:0000256" key="7">
    <source>
        <dbReference type="ARBA" id="ARBA00023136"/>
    </source>
</evidence>
<evidence type="ECO:0000256" key="6">
    <source>
        <dbReference type="ARBA" id="ARBA00022989"/>
    </source>
</evidence>
<dbReference type="PANTHER" id="PTHR33228:SF64">
    <property type="entry name" value="PROTEIN, PUTATIVE-RELATED"/>
    <property type="match status" value="1"/>
</dbReference>
<dbReference type="GO" id="GO:0006865">
    <property type="term" value="P:amino acid transport"/>
    <property type="evidence" value="ECO:0007669"/>
    <property type="project" value="UniProtKB-KW"/>
</dbReference>
<keyword evidence="5" id="KW-0029">Amino-acid transport</keyword>
<protein>
    <submittedName>
        <fullName evidence="9">Uncharacterized protein</fullName>
    </submittedName>
</protein>
<sequence>MNSTTSINMGVSRGESGLRNLNSPIPYLFGGLALMLAVIAVSLLTLACSYRKHYSSSSSSNSGCDEEKPPMMVDNISESKIVVIMAGESKPTFLAMPVPSTIHTQQIVSN</sequence>
<name>A0AAN9QMB6_CANGL</name>
<evidence type="ECO:0000256" key="4">
    <source>
        <dbReference type="ARBA" id="ARBA00022692"/>
    </source>
</evidence>
<dbReference type="InterPro" id="IPR040359">
    <property type="entry name" value="GDU"/>
</dbReference>
<comment type="caution">
    <text evidence="9">The sequence shown here is derived from an EMBL/GenBank/DDBJ whole genome shotgun (WGS) entry which is preliminary data.</text>
</comment>
<evidence type="ECO:0000256" key="8">
    <source>
        <dbReference type="SAM" id="Phobius"/>
    </source>
</evidence>
<dbReference type="PANTHER" id="PTHR33228">
    <property type="entry name" value="PROTEIN GLUTAMINE DUMPER 4-RELATED"/>
    <property type="match status" value="1"/>
</dbReference>
<dbReference type="Proteomes" id="UP001367508">
    <property type="component" value="Unassembled WGS sequence"/>
</dbReference>
<evidence type="ECO:0000313" key="9">
    <source>
        <dbReference type="EMBL" id="KAK7340757.1"/>
    </source>
</evidence>
<keyword evidence="7 8" id="KW-0472">Membrane</keyword>
<evidence type="ECO:0000313" key="10">
    <source>
        <dbReference type="Proteomes" id="UP001367508"/>
    </source>
</evidence>
<accession>A0AAN9QMB6</accession>
<comment type="subcellular location">
    <subcellularLocation>
        <location evidence="1">Membrane</location>
        <topology evidence="1">Single-pass membrane protein</topology>
    </subcellularLocation>
</comment>
<keyword evidence="3" id="KW-0813">Transport</keyword>
<dbReference type="EMBL" id="JAYMYQ010000004">
    <property type="protein sequence ID" value="KAK7340757.1"/>
    <property type="molecule type" value="Genomic_DNA"/>
</dbReference>
<keyword evidence="10" id="KW-1185">Reference proteome</keyword>
<gene>
    <name evidence="9" type="ORF">VNO77_21469</name>
</gene>